<dbReference type="Proteomes" id="UP001519363">
    <property type="component" value="Unassembled WGS sequence"/>
</dbReference>
<name>A0ABS5AMF9_9PSEU</name>
<protein>
    <recommendedName>
        <fullName evidence="3">YubB ferredoxin-like domain-containing protein</fullName>
    </recommendedName>
</protein>
<keyword evidence="2" id="KW-1185">Reference proteome</keyword>
<comment type="caution">
    <text evidence="1">The sequence shown here is derived from an EMBL/GenBank/DDBJ whole genome shotgun (WGS) entry which is preliminary data.</text>
</comment>
<dbReference type="RefSeq" id="WP_143342766.1">
    <property type="nucleotide sequence ID" value="NZ_JAGIOO010000001.1"/>
</dbReference>
<evidence type="ECO:0008006" key="3">
    <source>
        <dbReference type="Google" id="ProtNLM"/>
    </source>
</evidence>
<accession>A0ABS5AMF9</accession>
<evidence type="ECO:0000313" key="2">
    <source>
        <dbReference type="Proteomes" id="UP001519363"/>
    </source>
</evidence>
<gene>
    <name evidence="1" type="ORF">JOF53_006612</name>
</gene>
<evidence type="ECO:0000313" key="1">
    <source>
        <dbReference type="EMBL" id="MBP2477740.1"/>
    </source>
</evidence>
<reference evidence="1 2" key="1">
    <citation type="submission" date="2021-03" db="EMBL/GenBank/DDBJ databases">
        <title>Sequencing the genomes of 1000 actinobacteria strains.</title>
        <authorList>
            <person name="Klenk H.-P."/>
        </authorList>
    </citation>
    <scope>NUCLEOTIDE SEQUENCE [LARGE SCALE GENOMIC DNA]</scope>
    <source>
        <strain evidence="1 2">DSM 44580</strain>
    </source>
</reference>
<dbReference type="EMBL" id="JAGIOO010000001">
    <property type="protein sequence ID" value="MBP2477740.1"/>
    <property type="molecule type" value="Genomic_DNA"/>
</dbReference>
<sequence>MYVDSEHLAEWLSSGRLRRGPVEFSSEFDSFLCGLPWLPSRVNWSSMPNVTFHYEKEGWSGELALQWALKNGFDEFESVFLMYSASESGLICSTSDAFVELDFLTMGRVHPAYLCGIRQEGGAEVIHFEKFAEWDGFSVLVTRS</sequence>
<organism evidence="1 2">
    <name type="scientific">Crossiella equi</name>
    <dbReference type="NCBI Taxonomy" id="130796"/>
    <lineage>
        <taxon>Bacteria</taxon>
        <taxon>Bacillati</taxon>
        <taxon>Actinomycetota</taxon>
        <taxon>Actinomycetes</taxon>
        <taxon>Pseudonocardiales</taxon>
        <taxon>Pseudonocardiaceae</taxon>
        <taxon>Crossiella</taxon>
    </lineage>
</organism>
<proteinExistence type="predicted"/>